<reference evidence="8 9" key="1">
    <citation type="submission" date="2024-05" db="EMBL/GenBank/DDBJ databases">
        <authorList>
            <person name="Liu Q."/>
            <person name="Xin Y.-H."/>
        </authorList>
    </citation>
    <scope>NUCLEOTIDE SEQUENCE [LARGE SCALE GENOMIC DNA]</scope>
    <source>
        <strain evidence="8 9">CGMCC 1.15349</strain>
    </source>
</reference>
<feature type="transmembrane region" description="Helical" evidence="7">
    <location>
        <begin position="34"/>
        <end position="55"/>
    </location>
</feature>
<organism evidence="8 9">
    <name type="scientific">Sphingomonas qilianensis</name>
    <dbReference type="NCBI Taxonomy" id="1736690"/>
    <lineage>
        <taxon>Bacteria</taxon>
        <taxon>Pseudomonadati</taxon>
        <taxon>Pseudomonadota</taxon>
        <taxon>Alphaproteobacteria</taxon>
        <taxon>Sphingomonadales</taxon>
        <taxon>Sphingomonadaceae</taxon>
        <taxon>Sphingomonas</taxon>
    </lineage>
</organism>
<keyword evidence="9" id="KW-1185">Reference proteome</keyword>
<comment type="caution">
    <text evidence="8">The sequence shown here is derived from an EMBL/GenBank/DDBJ whole genome shotgun (WGS) entry which is preliminary data.</text>
</comment>
<comment type="subcellular location">
    <subcellularLocation>
        <location evidence="1">Membrane</location>
        <topology evidence="1">Multi-pass membrane protein</topology>
    </subcellularLocation>
</comment>
<dbReference type="EMBL" id="JBDIMF010000006">
    <property type="protein sequence ID" value="MEN2787424.1"/>
    <property type="molecule type" value="Genomic_DNA"/>
</dbReference>
<feature type="region of interest" description="Disordered" evidence="6">
    <location>
        <begin position="1"/>
        <end position="28"/>
    </location>
</feature>
<dbReference type="PANTHER" id="PTHR21716">
    <property type="entry name" value="TRANSMEMBRANE PROTEIN"/>
    <property type="match status" value="1"/>
</dbReference>
<protein>
    <submittedName>
        <fullName evidence="8">AI-2E family transporter</fullName>
    </submittedName>
</protein>
<dbReference type="InterPro" id="IPR002549">
    <property type="entry name" value="AI-2E-like"/>
</dbReference>
<evidence type="ECO:0000313" key="9">
    <source>
        <dbReference type="Proteomes" id="UP001404104"/>
    </source>
</evidence>
<keyword evidence="5 7" id="KW-0472">Membrane</keyword>
<feature type="transmembrane region" description="Helical" evidence="7">
    <location>
        <begin position="235"/>
        <end position="261"/>
    </location>
</feature>
<feature type="compositionally biased region" description="Polar residues" evidence="6">
    <location>
        <begin position="1"/>
        <end position="10"/>
    </location>
</feature>
<evidence type="ECO:0000256" key="2">
    <source>
        <dbReference type="ARBA" id="ARBA00009773"/>
    </source>
</evidence>
<dbReference type="Pfam" id="PF01594">
    <property type="entry name" value="AI-2E_transport"/>
    <property type="match status" value="1"/>
</dbReference>
<dbReference type="Proteomes" id="UP001404104">
    <property type="component" value="Unassembled WGS sequence"/>
</dbReference>
<feature type="transmembrane region" description="Helical" evidence="7">
    <location>
        <begin position="267"/>
        <end position="289"/>
    </location>
</feature>
<feature type="transmembrane region" description="Helical" evidence="7">
    <location>
        <begin position="61"/>
        <end position="79"/>
    </location>
</feature>
<feature type="transmembrane region" description="Helical" evidence="7">
    <location>
        <begin position="186"/>
        <end position="204"/>
    </location>
</feature>
<dbReference type="PANTHER" id="PTHR21716:SF4">
    <property type="entry name" value="TRANSMEMBRANE PROTEIN 245"/>
    <property type="match status" value="1"/>
</dbReference>
<evidence type="ECO:0000256" key="7">
    <source>
        <dbReference type="SAM" id="Phobius"/>
    </source>
</evidence>
<feature type="transmembrane region" description="Helical" evidence="7">
    <location>
        <begin position="91"/>
        <end position="113"/>
    </location>
</feature>
<evidence type="ECO:0000256" key="4">
    <source>
        <dbReference type="ARBA" id="ARBA00022989"/>
    </source>
</evidence>
<accession>A0ABU9XV64</accession>
<proteinExistence type="inferred from homology"/>
<evidence type="ECO:0000256" key="5">
    <source>
        <dbReference type="ARBA" id="ARBA00023136"/>
    </source>
</evidence>
<evidence type="ECO:0000313" key="8">
    <source>
        <dbReference type="EMBL" id="MEN2787424.1"/>
    </source>
</evidence>
<feature type="transmembrane region" description="Helical" evidence="7">
    <location>
        <begin position="338"/>
        <end position="365"/>
    </location>
</feature>
<feature type="transmembrane region" description="Helical" evidence="7">
    <location>
        <begin position="301"/>
        <end position="318"/>
    </location>
</feature>
<keyword evidence="3 7" id="KW-0812">Transmembrane</keyword>
<gene>
    <name evidence="8" type="ORF">ABC969_13465</name>
</gene>
<keyword evidence="4 7" id="KW-1133">Transmembrane helix</keyword>
<dbReference type="RefSeq" id="WP_345865590.1">
    <property type="nucleotide sequence ID" value="NZ_JBDIMF010000006.1"/>
</dbReference>
<name>A0ABU9XV64_9SPHN</name>
<evidence type="ECO:0000256" key="6">
    <source>
        <dbReference type="SAM" id="MobiDB-lite"/>
    </source>
</evidence>
<evidence type="ECO:0000256" key="3">
    <source>
        <dbReference type="ARBA" id="ARBA00022692"/>
    </source>
</evidence>
<comment type="similarity">
    <text evidence="2">Belongs to the autoinducer-2 exporter (AI-2E) (TC 2.A.86) family.</text>
</comment>
<evidence type="ECO:0000256" key="1">
    <source>
        <dbReference type="ARBA" id="ARBA00004141"/>
    </source>
</evidence>
<sequence>MPPDRATSQIGEHMTLGTPRPDAGEHQARPEPPLAYLAFGVLAAVVSVIFVWSVWAFLGAILWSVVAAIMFWPLNNRLLARFPARPNLAAILTLLVVIAMAVLPTVALSMFLIDQAGTIYAGIQSGQIDIPATFARVQAVLPNAATRLLRETGITDLDSLRNQLSMGISSRLQVISAHALTIGQGAASFLLSLAVMLYVTFFLLRDGRSLTASAGAAVPLAPGDRRMLAERFVAVVRATVKGGVLVGAAQGSVGGAIMALLGVPNALLWAVVMALSSLLPAVGTGLVWVPVSLYLFATAEIWRGMAMALAGVLVIGSIDNILRPILIGRDTKIPDFVVLVTTLGGLSAFGFNGLLIGPVAAALFISVWQRLSWHNGAGD</sequence>